<feature type="repeat" description="WD" evidence="5">
    <location>
        <begin position="59"/>
        <end position="91"/>
    </location>
</feature>
<evidence type="ECO:0000256" key="3">
    <source>
        <dbReference type="ARBA" id="ARBA00060126"/>
    </source>
</evidence>
<dbReference type="InterPro" id="IPR019775">
    <property type="entry name" value="WD40_repeat_CS"/>
</dbReference>
<feature type="repeat" description="WD" evidence="5">
    <location>
        <begin position="104"/>
        <end position="145"/>
    </location>
</feature>
<dbReference type="AlphaFoldDB" id="A0A813U1L0"/>
<evidence type="ECO:0000256" key="1">
    <source>
        <dbReference type="ARBA" id="ARBA00022574"/>
    </source>
</evidence>
<accession>A0A813U1L0</accession>
<dbReference type="GO" id="GO:0016226">
    <property type="term" value="P:iron-sulfur cluster assembly"/>
    <property type="evidence" value="ECO:0007669"/>
    <property type="project" value="UniProtKB-UniRule"/>
</dbReference>
<reference evidence="6" key="1">
    <citation type="submission" date="2021-02" db="EMBL/GenBank/DDBJ databases">
        <authorList>
            <person name="Nowell W R."/>
        </authorList>
    </citation>
    <scope>NUCLEOTIDE SEQUENCE</scope>
    <source>
        <strain evidence="6">Ploen Becks lab</strain>
    </source>
</reference>
<dbReference type="HAMAP" id="MF_03037">
    <property type="entry name" value="ciao1"/>
    <property type="match status" value="1"/>
</dbReference>
<dbReference type="PROSITE" id="PS50082">
    <property type="entry name" value="WD_REPEATS_2"/>
    <property type="match status" value="7"/>
</dbReference>
<comment type="function">
    <text evidence="4">Essential component of the cytosolic iron-sulfur (Fe/S) protein assembly machinery. Required for the maturation of extramitochondrial Fe/S proteins.</text>
</comment>
<dbReference type="InterPro" id="IPR001680">
    <property type="entry name" value="WD40_rpt"/>
</dbReference>
<evidence type="ECO:0000313" key="7">
    <source>
        <dbReference type="Proteomes" id="UP000663879"/>
    </source>
</evidence>
<feature type="repeat" description="WD" evidence="5">
    <location>
        <begin position="243"/>
        <end position="284"/>
    </location>
</feature>
<dbReference type="SUPFAM" id="SSF50978">
    <property type="entry name" value="WD40 repeat-like"/>
    <property type="match status" value="1"/>
</dbReference>
<comment type="similarity">
    <text evidence="4">Belongs to the WD repeat CIA1 family.</text>
</comment>
<dbReference type="OrthoDB" id="284782at2759"/>
<dbReference type="SMART" id="SM00320">
    <property type="entry name" value="WD40"/>
    <property type="match status" value="7"/>
</dbReference>
<dbReference type="PRINTS" id="PR00320">
    <property type="entry name" value="GPROTEINBRPT"/>
</dbReference>
<dbReference type="InterPro" id="IPR015943">
    <property type="entry name" value="WD40/YVTN_repeat-like_dom_sf"/>
</dbReference>
<sequence length="330" mass="37628">MLKLVTTLAGHDDMVWCVAWNPKGNLLASCGGDHSVRIWSQKGQNGEEANQWTCRAKLSDGHSRTIRWVSWSPCGKKLATASFDTTIIIWKQKNDFDFEIIANLEGHENEVKCTAWSIDGSFLASCSRDRSVWVWDVSEDEEYECSSVLTSHSQDVKHVLWNPHKNILVSSSYDNSIKMYQQDVDDWINTETLESHQSTVWSCDYNPEGTRLISCSDDKTLKLWKEDPEKKNKSSWSCYSTISGFHNRTIYSVKWSKTNNLIATASADNSIHIFKENESSDANEPTLLLLEHKENAHCQDCNCIDWNPVQNNLLASCSDDGTVKIWKFDE</sequence>
<feature type="repeat" description="WD" evidence="5">
    <location>
        <begin position="149"/>
        <end position="181"/>
    </location>
</feature>
<evidence type="ECO:0000256" key="2">
    <source>
        <dbReference type="ARBA" id="ARBA00022737"/>
    </source>
</evidence>
<proteinExistence type="inferred from homology"/>
<keyword evidence="1 5" id="KW-0853">WD repeat</keyword>
<dbReference type="PANTHER" id="PTHR19920">
    <property type="entry name" value="WD40 PROTEIN CIAO1"/>
    <property type="match status" value="1"/>
</dbReference>
<dbReference type="InterPro" id="IPR020472">
    <property type="entry name" value="WD40_PAC1"/>
</dbReference>
<feature type="repeat" description="WD" evidence="5">
    <location>
        <begin position="294"/>
        <end position="330"/>
    </location>
</feature>
<evidence type="ECO:0000256" key="4">
    <source>
        <dbReference type="HAMAP-Rule" id="MF_03037"/>
    </source>
</evidence>
<dbReference type="Gene3D" id="2.130.10.10">
    <property type="entry name" value="YVTN repeat-like/Quinoprotein amine dehydrogenase"/>
    <property type="match status" value="1"/>
</dbReference>
<dbReference type="InterPro" id="IPR036322">
    <property type="entry name" value="WD40_repeat_dom_sf"/>
</dbReference>
<comment type="caution">
    <text evidence="6">The sequence shown here is derived from an EMBL/GenBank/DDBJ whole genome shotgun (WGS) entry which is preliminary data.</text>
</comment>
<dbReference type="FunFam" id="2.130.10.10:FF:000136">
    <property type="entry name" value="Probable cytosolic iron-sulfur protein assembly protein CIAO1"/>
    <property type="match status" value="1"/>
</dbReference>
<dbReference type="PROSITE" id="PS00678">
    <property type="entry name" value="WD_REPEATS_1"/>
    <property type="match status" value="1"/>
</dbReference>
<gene>
    <name evidence="6" type="ORF">OXX778_LOCUS7538</name>
</gene>
<keyword evidence="7" id="KW-1185">Reference proteome</keyword>
<protein>
    <recommendedName>
        <fullName evidence="4">Probable cytosolic iron-sulfur protein assembly protein CIAO1 homolog</fullName>
    </recommendedName>
</protein>
<dbReference type="Pfam" id="PF00400">
    <property type="entry name" value="WD40"/>
    <property type="match status" value="7"/>
</dbReference>
<dbReference type="EMBL" id="CAJNOC010000967">
    <property type="protein sequence ID" value="CAF0822416.1"/>
    <property type="molecule type" value="Genomic_DNA"/>
</dbReference>
<evidence type="ECO:0000313" key="6">
    <source>
        <dbReference type="EMBL" id="CAF0822416.1"/>
    </source>
</evidence>
<keyword evidence="2" id="KW-0677">Repeat</keyword>
<organism evidence="6 7">
    <name type="scientific">Brachionus calyciflorus</name>
    <dbReference type="NCBI Taxonomy" id="104777"/>
    <lineage>
        <taxon>Eukaryota</taxon>
        <taxon>Metazoa</taxon>
        <taxon>Spiralia</taxon>
        <taxon>Gnathifera</taxon>
        <taxon>Rotifera</taxon>
        <taxon>Eurotatoria</taxon>
        <taxon>Monogononta</taxon>
        <taxon>Pseudotrocha</taxon>
        <taxon>Ploima</taxon>
        <taxon>Brachionidae</taxon>
        <taxon>Brachionus</taxon>
    </lineage>
</organism>
<feature type="repeat" description="WD" evidence="5">
    <location>
        <begin position="8"/>
        <end position="40"/>
    </location>
</feature>
<dbReference type="Proteomes" id="UP000663879">
    <property type="component" value="Unassembled WGS sequence"/>
</dbReference>
<dbReference type="PROSITE" id="PS50294">
    <property type="entry name" value="WD_REPEATS_REGION"/>
    <property type="match status" value="6"/>
</dbReference>
<name>A0A813U1L0_9BILA</name>
<dbReference type="GO" id="GO:0097361">
    <property type="term" value="C:cytosolic [4Fe-4S] assembly targeting complex"/>
    <property type="evidence" value="ECO:0007669"/>
    <property type="project" value="InterPro"/>
</dbReference>
<feature type="repeat" description="WD" evidence="5">
    <location>
        <begin position="193"/>
        <end position="234"/>
    </location>
</feature>
<evidence type="ECO:0000256" key="5">
    <source>
        <dbReference type="PROSITE-ProRule" id="PRU00221"/>
    </source>
</evidence>
<dbReference type="InterPro" id="IPR028608">
    <property type="entry name" value="CIAO1/Cia1"/>
</dbReference>
<dbReference type="PANTHER" id="PTHR19920:SF0">
    <property type="entry name" value="CYTOSOLIC IRON-SULFUR PROTEIN ASSEMBLY PROTEIN CIAO1-RELATED"/>
    <property type="match status" value="1"/>
</dbReference>
<comment type="function">
    <text evidence="3">Key component of the cytosolic iron-sulfur protein assembly (CIA) complex, a multiprotein complex that mediates the incorporation of iron-sulfur cluster into extramitochondrial Fe/S proteins. As a CIA complex component, interacts specifically with CIAO2A or CIAO2B and MMS19 to assist different branches of iron-sulfur protein assembly, depending of its interactors. The complex CIAO1:CIAO2B:MMS19 binds to and facilitates the assembly of most cytosolic-nuclear Fe/S proteins. CIAO1:CIAO2A specifically matures ACO1 and stabilizes IREB2. Seems to specifically modulate the transactivation activity of WT1. As part of the mitotic spindle-associated MMXD complex it may play a role in chromosome segregation.</text>
</comment>
<dbReference type="CDD" id="cd00200">
    <property type="entry name" value="WD40"/>
    <property type="match status" value="1"/>
</dbReference>